<dbReference type="RefSeq" id="WP_377819799.1">
    <property type="nucleotide sequence ID" value="NZ_JAGSYH010000001.1"/>
</dbReference>
<dbReference type="EMBL" id="JBHSPH010000010">
    <property type="protein sequence ID" value="MFC5864789.1"/>
    <property type="molecule type" value="Genomic_DNA"/>
</dbReference>
<keyword evidence="6" id="KW-1185">Reference proteome</keyword>
<comment type="caution">
    <text evidence="5">The sequence shown here is derived from an EMBL/GenBank/DDBJ whole genome shotgun (WGS) entry which is preliminary data.</text>
</comment>
<dbReference type="SMART" id="SM00967">
    <property type="entry name" value="SpoU_sub_bind"/>
    <property type="match status" value="1"/>
</dbReference>
<gene>
    <name evidence="5" type="ORF">ACFPT7_20945</name>
</gene>
<dbReference type="CDD" id="cd18095">
    <property type="entry name" value="SpoU-like_rRNA-MTase"/>
    <property type="match status" value="1"/>
</dbReference>
<dbReference type="InterPro" id="IPR053888">
    <property type="entry name" value="MRM3-like_sub_bind"/>
</dbReference>
<dbReference type="InterPro" id="IPR029028">
    <property type="entry name" value="Alpha/beta_knot_MTases"/>
</dbReference>
<dbReference type="PANTHER" id="PTHR43191">
    <property type="entry name" value="RRNA METHYLTRANSFERASE 3"/>
    <property type="match status" value="1"/>
</dbReference>
<evidence type="ECO:0000256" key="1">
    <source>
        <dbReference type="ARBA" id="ARBA00007228"/>
    </source>
</evidence>
<sequence>MIRSIESKQNTRVKELRMTLSRPSTGSQAPIGLEGVHLIQEALRSGIRLATVFIANNSHRLLDDLNIPNDVEILSLPQTILNSSVSTESPQPVAALALRPSWNPSSLFSSGVLILVLDAVQDPGNLGTMLRSAEAFGATGVISLPGTVNIWNAKAMRASAGSVFRIPVLDLNPEDCFGLLRSAGIRTLAAMAHEAKPGSSIDLSAGAAFVIGSEGSGLKPEIADQCDARVTIPCPGPVESLNAAVAASVLLYEASRQRGLRGGVKA</sequence>
<feature type="domain" description="RNA 2-O ribose methyltransferase substrate binding" evidence="4">
    <location>
        <begin position="32"/>
        <end position="103"/>
    </location>
</feature>
<reference evidence="6" key="1">
    <citation type="journal article" date="2019" name="Int. J. Syst. Evol. Microbiol.">
        <title>The Global Catalogue of Microorganisms (GCM) 10K type strain sequencing project: providing services to taxonomists for standard genome sequencing and annotation.</title>
        <authorList>
            <consortium name="The Broad Institute Genomics Platform"/>
            <consortium name="The Broad Institute Genome Sequencing Center for Infectious Disease"/>
            <person name="Wu L."/>
            <person name="Ma J."/>
        </authorList>
    </citation>
    <scope>NUCLEOTIDE SEQUENCE [LARGE SCALE GENOMIC DNA]</scope>
    <source>
        <strain evidence="6">JCM 4087</strain>
    </source>
</reference>
<evidence type="ECO:0000313" key="5">
    <source>
        <dbReference type="EMBL" id="MFC5864789.1"/>
    </source>
</evidence>
<dbReference type="InterPro" id="IPR001537">
    <property type="entry name" value="SpoU_MeTrfase"/>
</dbReference>
<accession>A0ABW1ELB1</accession>
<dbReference type="Gene3D" id="3.40.1280.10">
    <property type="match status" value="1"/>
</dbReference>
<dbReference type="Pfam" id="PF00588">
    <property type="entry name" value="SpoU_methylase"/>
    <property type="match status" value="1"/>
</dbReference>
<dbReference type="InterPro" id="IPR029026">
    <property type="entry name" value="tRNA_m1G_MTases_N"/>
</dbReference>
<dbReference type="InterPro" id="IPR051259">
    <property type="entry name" value="rRNA_Methyltransferase"/>
</dbReference>
<evidence type="ECO:0000256" key="3">
    <source>
        <dbReference type="ARBA" id="ARBA00022679"/>
    </source>
</evidence>
<comment type="similarity">
    <text evidence="1">Belongs to the class IV-like SAM-binding methyltransferase superfamily. RNA methyltransferase TrmH family.</text>
</comment>
<evidence type="ECO:0000256" key="2">
    <source>
        <dbReference type="ARBA" id="ARBA00022603"/>
    </source>
</evidence>
<dbReference type="Proteomes" id="UP001596091">
    <property type="component" value="Unassembled WGS sequence"/>
</dbReference>
<dbReference type="GO" id="GO:0032259">
    <property type="term" value="P:methylation"/>
    <property type="evidence" value="ECO:0007669"/>
    <property type="project" value="UniProtKB-KW"/>
</dbReference>
<keyword evidence="2 5" id="KW-0489">Methyltransferase</keyword>
<dbReference type="SUPFAM" id="SSF55315">
    <property type="entry name" value="L30e-like"/>
    <property type="match status" value="1"/>
</dbReference>
<organism evidence="5 6">
    <name type="scientific">Acidicapsa dinghuensis</name>
    <dbReference type="NCBI Taxonomy" id="2218256"/>
    <lineage>
        <taxon>Bacteria</taxon>
        <taxon>Pseudomonadati</taxon>
        <taxon>Acidobacteriota</taxon>
        <taxon>Terriglobia</taxon>
        <taxon>Terriglobales</taxon>
        <taxon>Acidobacteriaceae</taxon>
        <taxon>Acidicapsa</taxon>
    </lineage>
</organism>
<dbReference type="InterPro" id="IPR029064">
    <property type="entry name" value="Ribosomal_eL30-like_sf"/>
</dbReference>
<protein>
    <submittedName>
        <fullName evidence="5">TrmH family RNA methyltransferase</fullName>
    </submittedName>
</protein>
<evidence type="ECO:0000313" key="6">
    <source>
        <dbReference type="Proteomes" id="UP001596091"/>
    </source>
</evidence>
<proteinExistence type="inferred from homology"/>
<dbReference type="PANTHER" id="PTHR43191:SF2">
    <property type="entry name" value="RRNA METHYLTRANSFERASE 3, MITOCHONDRIAL"/>
    <property type="match status" value="1"/>
</dbReference>
<dbReference type="GO" id="GO:0008168">
    <property type="term" value="F:methyltransferase activity"/>
    <property type="evidence" value="ECO:0007669"/>
    <property type="project" value="UniProtKB-KW"/>
</dbReference>
<dbReference type="InterPro" id="IPR013123">
    <property type="entry name" value="SpoU_subst-bd"/>
</dbReference>
<evidence type="ECO:0000259" key="4">
    <source>
        <dbReference type="SMART" id="SM00967"/>
    </source>
</evidence>
<dbReference type="Pfam" id="PF22435">
    <property type="entry name" value="MRM3-like_sub_bind"/>
    <property type="match status" value="1"/>
</dbReference>
<keyword evidence="3" id="KW-0808">Transferase</keyword>
<dbReference type="Gene3D" id="3.30.1330.30">
    <property type="match status" value="1"/>
</dbReference>
<dbReference type="SUPFAM" id="SSF75217">
    <property type="entry name" value="alpha/beta knot"/>
    <property type="match status" value="1"/>
</dbReference>
<name>A0ABW1ELB1_9BACT</name>